<dbReference type="PROSITE" id="PS00624">
    <property type="entry name" value="GMC_OXRED_2"/>
    <property type="match status" value="1"/>
</dbReference>
<comment type="caution">
    <text evidence="7">The sequence shown here is derived from an EMBL/GenBank/DDBJ whole genome shotgun (WGS) entry which is preliminary data.</text>
</comment>
<feature type="binding site" evidence="3">
    <location>
        <begin position="95"/>
        <end position="98"/>
    </location>
    <ligand>
        <name>FAD</name>
        <dbReference type="ChEBI" id="CHEBI:57692"/>
    </ligand>
</feature>
<feature type="domain" description="Glucose-methanol-choline oxidoreductase N-terminal" evidence="6">
    <location>
        <begin position="270"/>
        <end position="284"/>
    </location>
</feature>
<feature type="domain" description="Glucose-methanol-choline oxidoreductase N-terminal" evidence="5">
    <location>
        <begin position="85"/>
        <end position="108"/>
    </location>
</feature>
<dbReference type="GO" id="GO:0050660">
    <property type="term" value="F:flavin adenine dinucleotide binding"/>
    <property type="evidence" value="ECO:0007669"/>
    <property type="project" value="InterPro"/>
</dbReference>
<evidence type="ECO:0000256" key="4">
    <source>
        <dbReference type="RuleBase" id="RU003968"/>
    </source>
</evidence>
<dbReference type="Proteomes" id="UP001201262">
    <property type="component" value="Unassembled WGS sequence"/>
</dbReference>
<dbReference type="Pfam" id="PF00732">
    <property type="entry name" value="GMC_oxred_N"/>
    <property type="match status" value="1"/>
</dbReference>
<dbReference type="PROSITE" id="PS00623">
    <property type="entry name" value="GMC_OXRED_1"/>
    <property type="match status" value="1"/>
</dbReference>
<proteinExistence type="inferred from homology"/>
<dbReference type="Pfam" id="PF05199">
    <property type="entry name" value="GMC_oxred_C"/>
    <property type="match status" value="1"/>
</dbReference>
<keyword evidence="3 4" id="KW-0274">FAD</keyword>
<sequence length="573" mass="63822">MAHEQSYDFIVVGGGPAGCTLAASLASSAKKPSVLLLEAGGRNENKSLRVDGKRWKTFMEENMNWGSQTTPQEHCNGRQLDYSHGKGLGGGSSINFGVYTVGTRDDYDLWAAEVDDETFAWDTMQARFKRLETFTGTIDVPENQKYVQSELTDHGNKGGLHVGYAKEWDSDLAMVLDAFEEAGVQRNLDHNSGNPLGFGLCINSACKGLRSTAVDLLTEVSDNLVIVSDSPVQRIILDKNKAVGVEANGRACGFYRRVDSASKEVILCAGALESPKILMHSGIGPAEELSKFNISLIHDLPAVGQGLRDHFFAPLIVMRNPKTNDRNSFYQDEVAMEAAMNQWEIDGTGPWARHGCQLGIGWFKSDRLTSCEEFKALPESVQDFMNRETIPHYEIISHFPVHFIFPQLFQDYSYICLPVFLMNEQSVGEVRLQSSDPDEPLSYNPKFLEHPFDRRACIEIYRHLWDLTKHPSFAKDTVSTIMAPASQSDEDILQFWKNNISSSWHMTGTVKMGREGASDAAVDSRFRVFGVENLRVADMSVVPVLTNNHTQATAYMTGATCADVLIREYRLDE</sequence>
<dbReference type="InterPro" id="IPR012132">
    <property type="entry name" value="GMC_OxRdtase"/>
</dbReference>
<dbReference type="PANTHER" id="PTHR11552">
    <property type="entry name" value="GLUCOSE-METHANOL-CHOLINE GMC OXIDOREDUCTASE"/>
    <property type="match status" value="1"/>
</dbReference>
<dbReference type="PANTHER" id="PTHR11552:SF134">
    <property type="entry name" value="GLUCOSE-METHANOL-CHOLINE OXIDOREDUCTASE N-TERMINAL DOMAIN-CONTAINING PROTEIN"/>
    <property type="match status" value="1"/>
</dbReference>
<evidence type="ECO:0000259" key="5">
    <source>
        <dbReference type="PROSITE" id="PS00623"/>
    </source>
</evidence>
<dbReference type="SUPFAM" id="SSF51905">
    <property type="entry name" value="FAD/NAD(P)-binding domain"/>
    <property type="match status" value="1"/>
</dbReference>
<evidence type="ECO:0000259" key="6">
    <source>
        <dbReference type="PROSITE" id="PS00624"/>
    </source>
</evidence>
<protein>
    <submittedName>
        <fullName evidence="7">Oxidoreductase</fullName>
    </submittedName>
</protein>
<evidence type="ECO:0000256" key="2">
    <source>
        <dbReference type="PIRSR" id="PIRSR000137-1"/>
    </source>
</evidence>
<dbReference type="EMBL" id="JAJTJA010000013">
    <property type="protein sequence ID" value="KAH8690938.1"/>
    <property type="molecule type" value="Genomic_DNA"/>
</dbReference>
<keyword evidence="8" id="KW-1185">Reference proteome</keyword>
<dbReference type="RefSeq" id="XP_046067134.1">
    <property type="nucleotide sequence ID" value="XM_046212134.1"/>
</dbReference>
<feature type="binding site" evidence="3">
    <location>
        <begin position="504"/>
        <end position="505"/>
    </location>
    <ligand>
        <name>FAD</name>
        <dbReference type="ChEBI" id="CHEBI:57692"/>
    </ligand>
</feature>
<evidence type="ECO:0000313" key="7">
    <source>
        <dbReference type="EMBL" id="KAH8690938.1"/>
    </source>
</evidence>
<feature type="binding site" evidence="3">
    <location>
        <position position="232"/>
    </location>
    <ligand>
        <name>FAD</name>
        <dbReference type="ChEBI" id="CHEBI:57692"/>
    </ligand>
</feature>
<dbReference type="InterPro" id="IPR036188">
    <property type="entry name" value="FAD/NAD-bd_sf"/>
</dbReference>
<keyword evidence="4" id="KW-0285">Flavoprotein</keyword>
<dbReference type="Gene3D" id="3.50.50.60">
    <property type="entry name" value="FAD/NAD(P)-binding domain"/>
    <property type="match status" value="1"/>
</dbReference>
<comment type="cofactor">
    <cofactor evidence="3">
        <name>FAD</name>
        <dbReference type="ChEBI" id="CHEBI:57692"/>
    </cofactor>
</comment>
<name>A0AAD4PVP9_9EURO</name>
<dbReference type="GO" id="GO:0016614">
    <property type="term" value="F:oxidoreductase activity, acting on CH-OH group of donors"/>
    <property type="evidence" value="ECO:0007669"/>
    <property type="project" value="InterPro"/>
</dbReference>
<dbReference type="PIRSF" id="PIRSF000137">
    <property type="entry name" value="Alcohol_oxidase"/>
    <property type="match status" value="1"/>
</dbReference>
<dbReference type="Gene3D" id="3.30.560.10">
    <property type="entry name" value="Glucose Oxidase, domain 3"/>
    <property type="match status" value="1"/>
</dbReference>
<comment type="similarity">
    <text evidence="1 4">Belongs to the GMC oxidoreductase family.</text>
</comment>
<feature type="active site" description="Proton donor" evidence="2">
    <location>
        <position position="505"/>
    </location>
</feature>
<gene>
    <name evidence="7" type="ORF">BGW36DRAFT_306268</name>
</gene>
<evidence type="ECO:0000256" key="3">
    <source>
        <dbReference type="PIRSR" id="PIRSR000137-2"/>
    </source>
</evidence>
<evidence type="ECO:0000256" key="1">
    <source>
        <dbReference type="ARBA" id="ARBA00010790"/>
    </source>
</evidence>
<accession>A0AAD4PVP9</accession>
<feature type="active site" description="Proton acceptor" evidence="2">
    <location>
        <position position="549"/>
    </location>
</feature>
<dbReference type="InterPro" id="IPR000172">
    <property type="entry name" value="GMC_OxRdtase_N"/>
</dbReference>
<evidence type="ECO:0000313" key="8">
    <source>
        <dbReference type="Proteomes" id="UP001201262"/>
    </source>
</evidence>
<dbReference type="SUPFAM" id="SSF54373">
    <property type="entry name" value="FAD-linked reductases, C-terminal domain"/>
    <property type="match status" value="1"/>
</dbReference>
<dbReference type="AlphaFoldDB" id="A0AAD4PVP9"/>
<reference evidence="7" key="1">
    <citation type="submission" date="2021-12" db="EMBL/GenBank/DDBJ databases">
        <title>Convergent genome expansion in fungi linked to evolution of root-endophyte symbiosis.</title>
        <authorList>
            <consortium name="DOE Joint Genome Institute"/>
            <person name="Ke Y.-H."/>
            <person name="Bonito G."/>
            <person name="Liao H.-L."/>
            <person name="Looney B."/>
            <person name="Rojas-Flechas A."/>
            <person name="Nash J."/>
            <person name="Hameed K."/>
            <person name="Schadt C."/>
            <person name="Martin F."/>
            <person name="Crous P.W."/>
            <person name="Miettinen O."/>
            <person name="Magnuson J.K."/>
            <person name="Labbe J."/>
            <person name="Jacobson D."/>
            <person name="Doktycz M.J."/>
            <person name="Veneault-Fourrey C."/>
            <person name="Kuo A."/>
            <person name="Mondo S."/>
            <person name="Calhoun S."/>
            <person name="Riley R."/>
            <person name="Ohm R."/>
            <person name="LaButti K."/>
            <person name="Andreopoulos B."/>
            <person name="Pangilinan J."/>
            <person name="Nolan M."/>
            <person name="Tritt A."/>
            <person name="Clum A."/>
            <person name="Lipzen A."/>
            <person name="Daum C."/>
            <person name="Barry K."/>
            <person name="Grigoriev I.V."/>
            <person name="Vilgalys R."/>
        </authorList>
    </citation>
    <scope>NUCLEOTIDE SEQUENCE</scope>
    <source>
        <strain evidence="7">PMI_201</strain>
    </source>
</reference>
<dbReference type="GeneID" id="70242421"/>
<organism evidence="7 8">
    <name type="scientific">Talaromyces proteolyticus</name>
    <dbReference type="NCBI Taxonomy" id="1131652"/>
    <lineage>
        <taxon>Eukaryota</taxon>
        <taxon>Fungi</taxon>
        <taxon>Dikarya</taxon>
        <taxon>Ascomycota</taxon>
        <taxon>Pezizomycotina</taxon>
        <taxon>Eurotiomycetes</taxon>
        <taxon>Eurotiomycetidae</taxon>
        <taxon>Eurotiales</taxon>
        <taxon>Trichocomaceae</taxon>
        <taxon>Talaromyces</taxon>
        <taxon>Talaromyces sect. Bacilispori</taxon>
    </lineage>
</organism>
<dbReference type="InterPro" id="IPR007867">
    <property type="entry name" value="GMC_OxRtase_C"/>
</dbReference>